<reference evidence="4 5" key="1">
    <citation type="journal article" date="2015" name="Sci. Rep.">
        <title>Chromosome-level genome map provides insights into diverse defense mechanisms in the medicinal fungus Ganoderma sinense.</title>
        <authorList>
            <person name="Zhu Y."/>
            <person name="Xu J."/>
            <person name="Sun C."/>
            <person name="Zhou S."/>
            <person name="Xu H."/>
            <person name="Nelson D.R."/>
            <person name="Qian J."/>
            <person name="Song J."/>
            <person name="Luo H."/>
            <person name="Xiang L."/>
            <person name="Li Y."/>
            <person name="Xu Z."/>
            <person name="Ji A."/>
            <person name="Wang L."/>
            <person name="Lu S."/>
            <person name="Hayward A."/>
            <person name="Sun W."/>
            <person name="Li X."/>
            <person name="Schwartz D.C."/>
            <person name="Wang Y."/>
            <person name="Chen S."/>
        </authorList>
    </citation>
    <scope>NUCLEOTIDE SEQUENCE [LARGE SCALE GENOMIC DNA]</scope>
    <source>
        <strain evidence="4 5">ZZ0214-1</strain>
    </source>
</reference>
<feature type="chain" id="PRO_5013728652" description="Myb/SANT-like domain-containing protein" evidence="2">
    <location>
        <begin position="21"/>
        <end position="305"/>
    </location>
</feature>
<protein>
    <recommendedName>
        <fullName evidence="3">Myb/SANT-like domain-containing protein</fullName>
    </recommendedName>
</protein>
<dbReference type="EMBL" id="AYKW01000023">
    <property type="protein sequence ID" value="PIL29418.1"/>
    <property type="molecule type" value="Genomic_DNA"/>
</dbReference>
<keyword evidence="5" id="KW-1185">Reference proteome</keyword>
<feature type="domain" description="Myb/SANT-like" evidence="3">
    <location>
        <begin position="72"/>
        <end position="107"/>
    </location>
</feature>
<feature type="region of interest" description="Disordered" evidence="1">
    <location>
        <begin position="150"/>
        <end position="183"/>
    </location>
</feature>
<dbReference type="AlphaFoldDB" id="A0A2G8S795"/>
<dbReference type="STRING" id="1077348.A0A2G8S795"/>
<dbReference type="Proteomes" id="UP000230002">
    <property type="component" value="Unassembled WGS sequence"/>
</dbReference>
<evidence type="ECO:0000313" key="4">
    <source>
        <dbReference type="EMBL" id="PIL29418.1"/>
    </source>
</evidence>
<evidence type="ECO:0000256" key="2">
    <source>
        <dbReference type="SAM" id="SignalP"/>
    </source>
</evidence>
<organism evidence="4 5">
    <name type="scientific">Ganoderma sinense ZZ0214-1</name>
    <dbReference type="NCBI Taxonomy" id="1077348"/>
    <lineage>
        <taxon>Eukaryota</taxon>
        <taxon>Fungi</taxon>
        <taxon>Dikarya</taxon>
        <taxon>Basidiomycota</taxon>
        <taxon>Agaricomycotina</taxon>
        <taxon>Agaricomycetes</taxon>
        <taxon>Polyporales</taxon>
        <taxon>Polyporaceae</taxon>
        <taxon>Ganoderma</taxon>
    </lineage>
</organism>
<dbReference type="InterPro" id="IPR024752">
    <property type="entry name" value="Myb/SANT-like_dom"/>
</dbReference>
<proteinExistence type="predicted"/>
<feature type="compositionally biased region" description="Low complexity" evidence="1">
    <location>
        <begin position="154"/>
        <end position="165"/>
    </location>
</feature>
<evidence type="ECO:0000313" key="5">
    <source>
        <dbReference type="Proteomes" id="UP000230002"/>
    </source>
</evidence>
<dbReference type="Pfam" id="PF12776">
    <property type="entry name" value="Myb_DNA-bind_3"/>
    <property type="match status" value="1"/>
</dbReference>
<feature type="signal peptide" evidence="2">
    <location>
        <begin position="1"/>
        <end position="20"/>
    </location>
</feature>
<dbReference type="PANTHER" id="PTHR47072">
    <property type="match status" value="1"/>
</dbReference>
<keyword evidence="2" id="KW-0732">Signal</keyword>
<gene>
    <name evidence="4" type="ORF">GSI_09470</name>
</gene>
<evidence type="ECO:0000259" key="3">
    <source>
        <dbReference type="Pfam" id="PF12776"/>
    </source>
</evidence>
<accession>A0A2G8S795</accession>
<comment type="caution">
    <text evidence="4">The sequence shown here is derived from an EMBL/GenBank/DDBJ whole genome shotgun (WGS) entry which is preliminary data.</text>
</comment>
<evidence type="ECO:0000256" key="1">
    <source>
        <dbReference type="SAM" id="MobiDB-lite"/>
    </source>
</evidence>
<dbReference type="OrthoDB" id="76215at2759"/>
<name>A0A2G8S795_9APHY</name>
<dbReference type="PANTHER" id="PTHR47072:SF4">
    <property type="entry name" value="MYB_SANT-LIKE DOMAIN-CONTAINING PROTEIN"/>
    <property type="match status" value="1"/>
</dbReference>
<sequence>MFIVASALLALLPLPLPTQCGRHHLRALAHPTTSPPHDVIWRWPSRSPASLVWVYYTLFGADWVHYGNSDAERLKGEFVLVQKMRGQSGFGWDETTKTVTATKEVWDPFLKQYPKAKDLLGEPFPLYDELLTLVDGAVATGNFIFRSGKGGQSGAQAAPAEAPAGTPSRSQEGAPSTPPSVAREGAPEVLDLTEGDGADNVDRAASHKKGRVSDADALLSVSHVICSVGDALTIPALGLMTPQCKAKAIALVEEDEDMSETEVVQVAKMFRVQPDIADTYVALKSKATQSSYVPSELDDFMNRSD</sequence>